<keyword evidence="4" id="KW-1185">Reference proteome</keyword>
<feature type="chain" id="PRO_5016429333" evidence="2">
    <location>
        <begin position="22"/>
        <end position="701"/>
    </location>
</feature>
<name>A0A318SLL1_9DEIO</name>
<comment type="caution">
    <text evidence="3">The sequence shown here is derived from an EMBL/GenBank/DDBJ whole genome shotgun (WGS) entry which is preliminary data.</text>
</comment>
<dbReference type="SUPFAM" id="SSF48452">
    <property type="entry name" value="TPR-like"/>
    <property type="match status" value="1"/>
</dbReference>
<reference evidence="3 4" key="1">
    <citation type="submission" date="2018-06" db="EMBL/GenBank/DDBJ databases">
        <title>Genomic Encyclopedia of Type Strains, Phase IV (KMG-IV): sequencing the most valuable type-strain genomes for metagenomic binning, comparative biology and taxonomic classification.</title>
        <authorList>
            <person name="Goeker M."/>
        </authorList>
    </citation>
    <scope>NUCLEOTIDE SEQUENCE [LARGE SCALE GENOMIC DNA]</scope>
    <source>
        <strain evidence="3 4">DSM 18048</strain>
    </source>
</reference>
<sequence length="701" mass="74431">MKRALPLLVLCSAALCSTALAESASLRAWSDARSLPPEASFAAKLPSFAACEGADFDRSKVSTDALSAYDNMVKLVTSMKADDPTRLSLEPTLAQMRVNYAKAAPLPAVQIPATLAEALKNAQAWLEKNEAAGWRAFSASEDAKDAKKASQAALAAAMLGKPNAALAALLTAQKLDPQNAQHLVNLGGVLNTLGLTGEALVVLDAAAKVSKNDSGALGWSSAATLNANRGLTLADLRRWPDAEKALTSAVDSEPMLAEARLGLARVLTCQGKTAQAAKFARAGLRRSPSVTPPPAKTTDPQATEPATVEVSEAASAKDVNASAHLPASFTFDLSRGQDFTMPNLKLPQTPGDALALLDKYQKLHDDLHARWESLRKRSEDVEARFRRQPAASPLVQARREALWQAFLHVNDEPTVKRLYDSHHKSDWEVSKADMDFSHCESGCIMPEISIKAATAEVKRALCVPAMLSQNDKWRSAMHAHAENLGAYLKASYKLHTALAANFSDPLWHERASLTAEFLVTTEFMGYVGEALHWAKDIRSYQDCVASAASSVPDKVAEDLLTPRADPCKAVFDNMSLAFSVHVVSFRISCDSMNVTAVTPGWIGAFGSISEKFATKEYTVTVGIQEGASVGVGPATVGVKSQQGAYVSWGASGITDAGVSITTSAKANVKDGATSGAQDVLKDVSGALSDKWSFIASPGGVK</sequence>
<evidence type="ECO:0000256" key="1">
    <source>
        <dbReference type="SAM" id="MobiDB-lite"/>
    </source>
</evidence>
<proteinExistence type="predicted"/>
<feature type="region of interest" description="Disordered" evidence="1">
    <location>
        <begin position="280"/>
        <end position="306"/>
    </location>
</feature>
<accession>A0A318SLL1</accession>
<dbReference type="InterPro" id="IPR019734">
    <property type="entry name" value="TPR_rpt"/>
</dbReference>
<dbReference type="AlphaFoldDB" id="A0A318SLL1"/>
<organism evidence="3 4">
    <name type="scientific">Deinococcus yavapaiensis KR-236</name>
    <dbReference type="NCBI Taxonomy" id="694435"/>
    <lineage>
        <taxon>Bacteria</taxon>
        <taxon>Thermotogati</taxon>
        <taxon>Deinococcota</taxon>
        <taxon>Deinococci</taxon>
        <taxon>Deinococcales</taxon>
        <taxon>Deinococcaceae</taxon>
        <taxon>Deinococcus</taxon>
    </lineage>
</organism>
<gene>
    <name evidence="3" type="ORF">DES52_103252</name>
</gene>
<dbReference type="SMART" id="SM00028">
    <property type="entry name" value="TPR"/>
    <property type="match status" value="4"/>
</dbReference>
<dbReference type="RefSeq" id="WP_170130896.1">
    <property type="nucleotide sequence ID" value="NZ_QJSX01000003.1"/>
</dbReference>
<dbReference type="Pfam" id="PF13432">
    <property type="entry name" value="TPR_16"/>
    <property type="match status" value="2"/>
</dbReference>
<feature type="signal peptide" evidence="2">
    <location>
        <begin position="1"/>
        <end position="21"/>
    </location>
</feature>
<dbReference type="Gene3D" id="1.25.40.10">
    <property type="entry name" value="Tetratricopeptide repeat domain"/>
    <property type="match status" value="2"/>
</dbReference>
<dbReference type="EMBL" id="QJSX01000003">
    <property type="protein sequence ID" value="PYE55419.1"/>
    <property type="molecule type" value="Genomic_DNA"/>
</dbReference>
<dbReference type="InterPro" id="IPR011990">
    <property type="entry name" value="TPR-like_helical_dom_sf"/>
</dbReference>
<keyword evidence="2" id="KW-0732">Signal</keyword>
<evidence type="ECO:0000313" key="4">
    <source>
        <dbReference type="Proteomes" id="UP000248326"/>
    </source>
</evidence>
<dbReference type="Proteomes" id="UP000248326">
    <property type="component" value="Unassembled WGS sequence"/>
</dbReference>
<evidence type="ECO:0000256" key="2">
    <source>
        <dbReference type="SAM" id="SignalP"/>
    </source>
</evidence>
<protein>
    <submittedName>
        <fullName evidence="3">Tetratricopeptide repeat protein</fullName>
    </submittedName>
</protein>
<evidence type="ECO:0000313" key="3">
    <source>
        <dbReference type="EMBL" id="PYE55419.1"/>
    </source>
</evidence>